<evidence type="ECO:0000256" key="1">
    <source>
        <dbReference type="ARBA" id="ARBA00022692"/>
    </source>
</evidence>
<keyword evidence="3" id="KW-0472">Membrane</keyword>
<keyword evidence="1" id="KW-0812">Transmembrane</keyword>
<keyword evidence="5" id="KW-1185">Reference proteome</keyword>
<dbReference type="Proteomes" id="UP000789405">
    <property type="component" value="Unassembled WGS sequence"/>
</dbReference>
<evidence type="ECO:0000256" key="2">
    <source>
        <dbReference type="ARBA" id="ARBA00022989"/>
    </source>
</evidence>
<organism evidence="4 5">
    <name type="scientific">Dentiscutata erythropus</name>
    <dbReference type="NCBI Taxonomy" id="1348616"/>
    <lineage>
        <taxon>Eukaryota</taxon>
        <taxon>Fungi</taxon>
        <taxon>Fungi incertae sedis</taxon>
        <taxon>Mucoromycota</taxon>
        <taxon>Glomeromycotina</taxon>
        <taxon>Glomeromycetes</taxon>
        <taxon>Diversisporales</taxon>
        <taxon>Gigasporaceae</taxon>
        <taxon>Dentiscutata</taxon>
    </lineage>
</organism>
<sequence length="111" mass="11734">MPLKKFPELSPIIDLNRQFLFIKLNVELTPSFKVLNTFSTVIIGAFSLANIVPDLQAFAITVGTGTKILGTIDLVPPIDSASQAGEISDYVEGHIQTSVAIVGASGSGKSM</sequence>
<dbReference type="InterPro" id="IPR036640">
    <property type="entry name" value="ABC1_TM_sf"/>
</dbReference>
<dbReference type="GO" id="GO:0016020">
    <property type="term" value="C:membrane"/>
    <property type="evidence" value="ECO:0007669"/>
    <property type="project" value="InterPro"/>
</dbReference>
<accession>A0A9N9NZG9</accession>
<dbReference type="Gene3D" id="1.20.1560.10">
    <property type="entry name" value="ABC transporter type 1, transmembrane domain"/>
    <property type="match status" value="1"/>
</dbReference>
<dbReference type="GO" id="GO:0005524">
    <property type="term" value="F:ATP binding"/>
    <property type="evidence" value="ECO:0007669"/>
    <property type="project" value="InterPro"/>
</dbReference>
<proteinExistence type="predicted"/>
<evidence type="ECO:0000256" key="3">
    <source>
        <dbReference type="ARBA" id="ARBA00023136"/>
    </source>
</evidence>
<evidence type="ECO:0000313" key="5">
    <source>
        <dbReference type="Proteomes" id="UP000789405"/>
    </source>
</evidence>
<reference evidence="4" key="1">
    <citation type="submission" date="2021-06" db="EMBL/GenBank/DDBJ databases">
        <authorList>
            <person name="Kallberg Y."/>
            <person name="Tangrot J."/>
            <person name="Rosling A."/>
        </authorList>
    </citation>
    <scope>NUCLEOTIDE SEQUENCE</scope>
    <source>
        <strain evidence="4">MA453B</strain>
    </source>
</reference>
<protein>
    <submittedName>
        <fullName evidence="4">6728_t:CDS:1</fullName>
    </submittedName>
</protein>
<dbReference type="EMBL" id="CAJVPY010020384">
    <property type="protein sequence ID" value="CAG8775352.1"/>
    <property type="molecule type" value="Genomic_DNA"/>
</dbReference>
<dbReference type="AlphaFoldDB" id="A0A9N9NZG9"/>
<comment type="caution">
    <text evidence="4">The sequence shown here is derived from an EMBL/GenBank/DDBJ whole genome shotgun (WGS) entry which is preliminary data.</text>
</comment>
<keyword evidence="2" id="KW-1133">Transmembrane helix</keyword>
<evidence type="ECO:0000313" key="4">
    <source>
        <dbReference type="EMBL" id="CAG8775352.1"/>
    </source>
</evidence>
<gene>
    <name evidence="4" type="ORF">DERYTH_LOCUS19105</name>
</gene>
<name>A0A9N9NZG9_9GLOM</name>
<dbReference type="OrthoDB" id="6500128at2759"/>